<dbReference type="OrthoDB" id="5149867at2"/>
<dbReference type="EMBL" id="WMBA01000029">
    <property type="protein sequence ID" value="MTD56097.1"/>
    <property type="molecule type" value="Genomic_DNA"/>
</dbReference>
<reference evidence="1 2" key="1">
    <citation type="submission" date="2019-11" db="EMBL/GenBank/DDBJ databases">
        <title>Draft genome of Amycolatopsis RM579.</title>
        <authorList>
            <person name="Duangmal K."/>
            <person name="Mingma R."/>
        </authorList>
    </citation>
    <scope>NUCLEOTIDE SEQUENCE [LARGE SCALE GENOMIC DNA]</scope>
    <source>
        <strain evidence="1 2">RM579</strain>
    </source>
</reference>
<evidence type="ECO:0000313" key="2">
    <source>
        <dbReference type="Proteomes" id="UP000440096"/>
    </source>
</evidence>
<dbReference type="AlphaFoldDB" id="A0A6N7YSS8"/>
<dbReference type="Proteomes" id="UP000440096">
    <property type="component" value="Unassembled WGS sequence"/>
</dbReference>
<sequence length="57" mass="6326">MLGQEFNKASDIRQVIVAPRHEGASIAPVHQFPSFVFIAIPRGEFDTPAEPYSRGRS</sequence>
<organism evidence="1 2">
    <name type="scientific">Amycolatopsis pithecellobii</name>
    <dbReference type="NCBI Taxonomy" id="664692"/>
    <lineage>
        <taxon>Bacteria</taxon>
        <taxon>Bacillati</taxon>
        <taxon>Actinomycetota</taxon>
        <taxon>Actinomycetes</taxon>
        <taxon>Pseudonocardiales</taxon>
        <taxon>Pseudonocardiaceae</taxon>
        <taxon>Amycolatopsis</taxon>
    </lineage>
</organism>
<proteinExistence type="predicted"/>
<protein>
    <submittedName>
        <fullName evidence="1">Uncharacterized protein</fullName>
    </submittedName>
</protein>
<accession>A0A6N7YSS8</accession>
<keyword evidence="2" id="KW-1185">Reference proteome</keyword>
<name>A0A6N7YSS8_9PSEU</name>
<evidence type="ECO:0000313" key="1">
    <source>
        <dbReference type="EMBL" id="MTD56097.1"/>
    </source>
</evidence>
<gene>
    <name evidence="1" type="ORF">GKO32_19245</name>
</gene>
<dbReference type="RefSeq" id="WP_154758265.1">
    <property type="nucleotide sequence ID" value="NZ_WMBA01000029.1"/>
</dbReference>
<comment type="caution">
    <text evidence="1">The sequence shown here is derived from an EMBL/GenBank/DDBJ whole genome shotgun (WGS) entry which is preliminary data.</text>
</comment>